<dbReference type="GO" id="GO:0001732">
    <property type="term" value="P:formation of cytoplasmic translation initiation complex"/>
    <property type="evidence" value="ECO:0007669"/>
    <property type="project" value="TreeGrafter"/>
</dbReference>
<dbReference type="Gene3D" id="1.25.40.860">
    <property type="match status" value="2"/>
</dbReference>
<dbReference type="GO" id="GO:0071541">
    <property type="term" value="C:eukaryotic translation initiation factor 3 complex, eIF3m"/>
    <property type="evidence" value="ECO:0007669"/>
    <property type="project" value="TreeGrafter"/>
</dbReference>
<evidence type="ECO:0000256" key="5">
    <source>
        <dbReference type="ARBA" id="ARBA00022917"/>
    </source>
</evidence>
<evidence type="ECO:0000256" key="4">
    <source>
        <dbReference type="ARBA" id="ARBA00022884"/>
    </source>
</evidence>
<dbReference type="Gene3D" id="4.10.860.10">
    <property type="entry name" value="UVR domain"/>
    <property type="match status" value="1"/>
</dbReference>
<dbReference type="InterPro" id="IPR027512">
    <property type="entry name" value="EIF3A"/>
</dbReference>
<feature type="compositionally biased region" description="Basic and acidic residues" evidence="6">
    <location>
        <begin position="399"/>
        <end position="633"/>
    </location>
</feature>
<dbReference type="GO" id="GO:0002188">
    <property type="term" value="P:translation reinitiation"/>
    <property type="evidence" value="ECO:0007669"/>
    <property type="project" value="TreeGrafter"/>
</dbReference>
<organism evidence="8 9">
    <name type="scientific">Balaenoptera physalus</name>
    <name type="common">Fin whale</name>
    <name type="synonym">Balaena physalus</name>
    <dbReference type="NCBI Taxonomy" id="9770"/>
    <lineage>
        <taxon>Eukaryota</taxon>
        <taxon>Metazoa</taxon>
        <taxon>Chordata</taxon>
        <taxon>Craniata</taxon>
        <taxon>Vertebrata</taxon>
        <taxon>Euteleostomi</taxon>
        <taxon>Mammalia</taxon>
        <taxon>Eutheria</taxon>
        <taxon>Laurasiatheria</taxon>
        <taxon>Artiodactyla</taxon>
        <taxon>Whippomorpha</taxon>
        <taxon>Cetacea</taxon>
        <taxon>Mysticeti</taxon>
        <taxon>Balaenopteridae</taxon>
        <taxon>Balaenoptera</taxon>
    </lineage>
</organism>
<keyword evidence="4" id="KW-0694">RNA-binding</keyword>
<keyword evidence="3" id="KW-0396">Initiation factor</keyword>
<protein>
    <recommendedName>
        <fullName evidence="7">eIF3a PCI domain-containing protein</fullName>
    </recommendedName>
</protein>
<dbReference type="PANTHER" id="PTHR14005">
    <property type="entry name" value="EUKARYOTIC TRANSLATION INITIATION FACTOR 3, THETA SUBUNIT"/>
    <property type="match status" value="1"/>
</dbReference>
<dbReference type="PANTHER" id="PTHR14005:SF0">
    <property type="entry name" value="EUKARYOTIC TRANSLATION INITIATION FACTOR 3 SUBUNIT A"/>
    <property type="match status" value="1"/>
</dbReference>
<accession>A0A6A1QCF7</accession>
<evidence type="ECO:0000313" key="9">
    <source>
        <dbReference type="Proteomes" id="UP000437017"/>
    </source>
</evidence>
<dbReference type="GO" id="GO:0003743">
    <property type="term" value="F:translation initiation factor activity"/>
    <property type="evidence" value="ECO:0007669"/>
    <property type="project" value="UniProtKB-KW"/>
</dbReference>
<feature type="compositionally biased region" description="Basic and acidic residues" evidence="6">
    <location>
        <begin position="809"/>
        <end position="844"/>
    </location>
</feature>
<proteinExistence type="predicted"/>
<feature type="region of interest" description="Disordered" evidence="6">
    <location>
        <begin position="399"/>
        <end position="855"/>
    </location>
</feature>
<name>A0A6A1QCF7_BALPH</name>
<keyword evidence="9" id="KW-1185">Reference proteome</keyword>
<evidence type="ECO:0000256" key="1">
    <source>
        <dbReference type="ARBA" id="ARBA00004496"/>
    </source>
</evidence>
<feature type="compositionally biased region" description="Basic and acidic residues" evidence="6">
    <location>
        <begin position="645"/>
        <end position="801"/>
    </location>
</feature>
<dbReference type="GO" id="GO:0043614">
    <property type="term" value="C:multi-eIF complex"/>
    <property type="evidence" value="ECO:0007669"/>
    <property type="project" value="TreeGrafter"/>
</dbReference>
<dbReference type="FunFam" id="4.10.860.10:FF:000001">
    <property type="entry name" value="Eukaryotic translation initiation factor 3 subunit A"/>
    <property type="match status" value="1"/>
</dbReference>
<dbReference type="Proteomes" id="UP000437017">
    <property type="component" value="Unassembled WGS sequence"/>
</dbReference>
<dbReference type="GO" id="GO:0003729">
    <property type="term" value="F:mRNA binding"/>
    <property type="evidence" value="ECO:0007669"/>
    <property type="project" value="TreeGrafter"/>
</dbReference>
<dbReference type="AlphaFoldDB" id="A0A6A1QCF7"/>
<dbReference type="InterPro" id="IPR054711">
    <property type="entry name" value="eIF3a_PCI_TPR-like"/>
</dbReference>
<sequence>MKSKKHRTWQKIHEPIMLKYLELCVDLRKSHLAKEGLYQYKNICQQVNIKSLEDVVRAYLKLAEEKTEAAKEESQQMVLDIEDLDNIQTPESVLLSAVSGEDTQDRTDRLLLTPWVKFLWESYRQCLDLLRNNSRVERLYHDIAQQAFKFCLQYTRKAEFRKLCDNLRMHLSQIQRHHNQSTAINLNNPESQSMHLETRLVQLDSAISMELWQEAFKAVEDIHGLFSLSKKPPKPQLMANYYNKVSTVFWKSGNALFHASTLHRLYHLSREMRKNLTQEEMQRMSTRVLLATLSIPITPERTDIARLLDMDGIIVEKQRRLATLLGLQAPPTRIGLINDMVRFNVLQYVVPEVKDLYNWLEVEFNPLKLCERVTKDSRWGDRDSEGTWRKVPEIDSEWRRGPPEKEWRRGEGRDEERPQRRDEDRPRRSGDDEERESSLRPDDDRVPRRGMDDDRGPRRGLDEDRFSRRGTDDDRPSWRNADDDRPPRRIGDEDRGVWRQADDDRPPRRGLDEDRGSWRTADEDRGPRRGMDEDRGLRRGGADEERSSWRNADDDRPRRGMDDDRGPRRGLDDDRGPWRNTDDDRFSRRSADDDRFSRRGADDDRGPWRNTDDDRISRRADDDRIPRRGDDSRPGPWRPFVKPGGWREKEKAREESWGPPRESRPSEDREWDREKERDRDNQDRDENDRDPERERDRERERERDRERDGDREDRFRRPRDEAGWRRGPAEESSSWRDASRRDDRDRDDRRRERDERRDLRERRDDRDRRGPPLRPEREEVSSWRRADDRKDDRAEERDAPRRVPPAALSRDRERDRDRDREGEKEKTSWRAEKDRESLRRTKNETDEDGWTTVRR</sequence>
<comment type="caution">
    <text evidence="8">The sequence shown here is derived from an EMBL/GenBank/DDBJ whole genome shotgun (WGS) entry which is preliminary data.</text>
</comment>
<gene>
    <name evidence="8" type="ORF">E2I00_001601</name>
</gene>
<dbReference type="Pfam" id="PF22591">
    <property type="entry name" value="eIF3a_PCI_TPR-like"/>
    <property type="match status" value="1"/>
</dbReference>
<feature type="domain" description="eIF3a PCI" evidence="7">
    <location>
        <begin position="1"/>
        <end position="367"/>
    </location>
</feature>
<dbReference type="EMBL" id="SGJD01000306">
    <property type="protein sequence ID" value="KAB0405760.1"/>
    <property type="molecule type" value="Genomic_DNA"/>
</dbReference>
<reference evidence="8 9" key="1">
    <citation type="journal article" date="2019" name="PLoS ONE">
        <title>Genomic analyses reveal an absence of contemporary introgressive admixture between fin whales and blue whales, despite known hybrids.</title>
        <authorList>
            <person name="Westbury M.V."/>
            <person name="Petersen B."/>
            <person name="Lorenzen E.D."/>
        </authorList>
    </citation>
    <scope>NUCLEOTIDE SEQUENCE [LARGE SCALE GENOMIC DNA]</scope>
    <source>
        <strain evidence="8">FinWhale-01</strain>
    </source>
</reference>
<comment type="subcellular location">
    <subcellularLocation>
        <location evidence="1">Cytoplasm</location>
    </subcellularLocation>
</comment>
<keyword evidence="2" id="KW-0963">Cytoplasm</keyword>
<evidence type="ECO:0000259" key="7">
    <source>
        <dbReference type="Pfam" id="PF22591"/>
    </source>
</evidence>
<evidence type="ECO:0000256" key="2">
    <source>
        <dbReference type="ARBA" id="ARBA00022490"/>
    </source>
</evidence>
<dbReference type="GO" id="GO:0071540">
    <property type="term" value="C:eukaryotic translation initiation factor 3 complex, eIF3e"/>
    <property type="evidence" value="ECO:0007669"/>
    <property type="project" value="TreeGrafter"/>
</dbReference>
<dbReference type="FunFam" id="1.25.40.860:FF:000001">
    <property type="entry name" value="Eukaryotic translation initiation factor 3 subunit A"/>
    <property type="match status" value="1"/>
</dbReference>
<evidence type="ECO:0000313" key="8">
    <source>
        <dbReference type="EMBL" id="KAB0405760.1"/>
    </source>
</evidence>
<dbReference type="OrthoDB" id="18884at2759"/>
<evidence type="ECO:0000256" key="3">
    <source>
        <dbReference type="ARBA" id="ARBA00022540"/>
    </source>
</evidence>
<keyword evidence="5" id="KW-0648">Protein biosynthesis</keyword>
<evidence type="ECO:0000256" key="6">
    <source>
        <dbReference type="SAM" id="MobiDB-lite"/>
    </source>
</evidence>